<accession>A0ABC9VKA6</accession>
<name>A0ABC9VKA6_LACAM</name>
<keyword evidence="2" id="KW-0812">Transmembrane</keyword>
<sequence length="49" mass="5679">MPHNFYLHSGICQVRKINSGNQEEIRQAVKYTETDSNIQLTIAFIINSR</sequence>
<dbReference type="AlphaFoldDB" id="A0ABC9VKA6"/>
<evidence type="ECO:0000256" key="2">
    <source>
        <dbReference type="ARBA" id="ARBA00022692"/>
    </source>
</evidence>
<evidence type="ECO:0000256" key="3">
    <source>
        <dbReference type="ARBA" id="ARBA00022989"/>
    </source>
</evidence>
<dbReference type="InterPro" id="IPR001046">
    <property type="entry name" value="NRAMP_fam"/>
</dbReference>
<evidence type="ECO:0000313" key="5">
    <source>
        <dbReference type="EMBL" id="GAA0041694.1"/>
    </source>
</evidence>
<gene>
    <name evidence="5" type="ORF">LATKL145_01040</name>
</gene>
<organism evidence="5 6">
    <name type="scientific">Lactobacillus amylovorus subsp. animalium</name>
    <dbReference type="NCBI Taxonomy" id="3378536"/>
    <lineage>
        <taxon>Bacteria</taxon>
        <taxon>Bacillati</taxon>
        <taxon>Bacillota</taxon>
        <taxon>Bacilli</taxon>
        <taxon>Lactobacillales</taxon>
        <taxon>Lactobacillaceae</taxon>
        <taxon>Lactobacillus</taxon>
    </lineage>
</organism>
<comment type="caution">
    <text evidence="5">The sequence shown here is derived from an EMBL/GenBank/DDBJ whole genome shotgun (WGS) entry which is preliminary data.</text>
</comment>
<dbReference type="Proteomes" id="UP001437574">
    <property type="component" value="Unassembled WGS sequence"/>
</dbReference>
<dbReference type="EMBL" id="BAAAAK010000001">
    <property type="protein sequence ID" value="GAA0041694.1"/>
    <property type="molecule type" value="Genomic_DNA"/>
</dbReference>
<evidence type="ECO:0000313" key="6">
    <source>
        <dbReference type="Proteomes" id="UP001437574"/>
    </source>
</evidence>
<keyword evidence="4" id="KW-0472">Membrane</keyword>
<evidence type="ECO:0000256" key="4">
    <source>
        <dbReference type="ARBA" id="ARBA00023136"/>
    </source>
</evidence>
<protein>
    <submittedName>
        <fullName evidence="5">Uncharacterized protein</fullName>
    </submittedName>
</protein>
<evidence type="ECO:0000256" key="1">
    <source>
        <dbReference type="ARBA" id="ARBA00004141"/>
    </source>
</evidence>
<comment type="subcellular location">
    <subcellularLocation>
        <location evidence="1">Membrane</location>
        <topology evidence="1">Multi-pass membrane protein</topology>
    </subcellularLocation>
</comment>
<dbReference type="Pfam" id="PF01566">
    <property type="entry name" value="Nramp"/>
    <property type="match status" value="1"/>
</dbReference>
<reference evidence="6" key="2">
    <citation type="submission" date="2024-01" db="EMBL/GenBank/DDBJ databases">
        <title>Draft genome sequence of Lactobacillus amylovorus strain TKL145.</title>
        <authorList>
            <person name="Tohno M."/>
            <person name="Tanizawa Y."/>
        </authorList>
    </citation>
    <scope>NUCLEOTIDE SEQUENCE [LARGE SCALE GENOMIC DNA]</scope>
    <source>
        <strain evidence="6">TKL145</strain>
    </source>
</reference>
<proteinExistence type="predicted"/>
<dbReference type="GO" id="GO:0016020">
    <property type="term" value="C:membrane"/>
    <property type="evidence" value="ECO:0007669"/>
    <property type="project" value="UniProtKB-SubCell"/>
</dbReference>
<reference evidence="5 6" key="1">
    <citation type="journal article" date="2024" name="Int. J. Syst. Evol. Microbiol.">
        <title>Proposal of Lactobacillus amylovorus subsp. animalis subsp. nov. and an emended description of Lactobacillus amylovorus.</title>
        <authorList>
            <person name="Yamane K."/>
            <person name="Tanizawa Y."/>
            <person name="Kobayashi H."/>
            <person name="Kamizono T."/>
            <person name="Kojima Y."/>
            <person name="Takagi H."/>
            <person name="Tohno M."/>
        </authorList>
    </citation>
    <scope>NUCLEOTIDE SEQUENCE [LARGE SCALE GENOMIC DNA]</scope>
    <source>
        <strain evidence="5 6">TKL145</strain>
    </source>
</reference>
<keyword evidence="3" id="KW-1133">Transmembrane helix</keyword>